<dbReference type="InterPro" id="IPR001444">
    <property type="entry name" value="Flag_bb_rod_N"/>
</dbReference>
<comment type="subcellular location">
    <subcellularLocation>
        <location evidence="1 6">Bacterial flagellum basal body</location>
    </subcellularLocation>
</comment>
<evidence type="ECO:0000313" key="8">
    <source>
        <dbReference type="EMBL" id="MBD7999930.1"/>
    </source>
</evidence>
<comment type="similarity">
    <text evidence="2 6">Belongs to the flagella basal body rod proteins family.</text>
</comment>
<keyword evidence="8" id="KW-0966">Cell projection</keyword>
<dbReference type="PANTHER" id="PTHR30435:SF12">
    <property type="entry name" value="FLAGELLAR BASAL BODY ROD PROTEIN FLGB"/>
    <property type="match status" value="1"/>
</dbReference>
<evidence type="ECO:0000313" key="9">
    <source>
        <dbReference type="Proteomes" id="UP000633601"/>
    </source>
</evidence>
<dbReference type="EMBL" id="JACSQE010000013">
    <property type="protein sequence ID" value="MBD7999930.1"/>
    <property type="molecule type" value="Genomic_DNA"/>
</dbReference>
<evidence type="ECO:0000256" key="2">
    <source>
        <dbReference type="ARBA" id="ARBA00009677"/>
    </source>
</evidence>
<organism evidence="8 9">
    <name type="scientific">Oerskovia gallyi</name>
    <dbReference type="NCBI Taxonomy" id="2762226"/>
    <lineage>
        <taxon>Bacteria</taxon>
        <taxon>Bacillati</taxon>
        <taxon>Actinomycetota</taxon>
        <taxon>Actinomycetes</taxon>
        <taxon>Micrococcales</taxon>
        <taxon>Cellulomonadaceae</taxon>
        <taxon>Oerskovia</taxon>
    </lineage>
</organism>
<feature type="domain" description="Flagellar basal body rod protein N-terminal" evidence="7">
    <location>
        <begin position="10"/>
        <end position="37"/>
    </location>
</feature>
<dbReference type="PANTHER" id="PTHR30435">
    <property type="entry name" value="FLAGELLAR PROTEIN"/>
    <property type="match status" value="1"/>
</dbReference>
<name>A0ABR8V5H3_9CELL</name>
<protein>
    <recommendedName>
        <fullName evidence="3 6">Flagellar basal body rod protein FlgB</fullName>
    </recommendedName>
</protein>
<evidence type="ECO:0000256" key="3">
    <source>
        <dbReference type="ARBA" id="ARBA00014376"/>
    </source>
</evidence>
<dbReference type="InterPro" id="IPR006300">
    <property type="entry name" value="FlgB"/>
</dbReference>
<gene>
    <name evidence="8" type="ORF">H9640_15370</name>
</gene>
<dbReference type="PROSITE" id="PS00588">
    <property type="entry name" value="FLAGELLA_BB_ROD"/>
    <property type="match status" value="1"/>
</dbReference>
<dbReference type="InterPro" id="IPR019776">
    <property type="entry name" value="Flagellar_basal_body_rod_CS"/>
</dbReference>
<comment type="subunit">
    <text evidence="6">The basal body constitutes a major portion of the flagellar organelle and consists of a number of rings mounted on a central rod.</text>
</comment>
<reference evidence="8 9" key="1">
    <citation type="submission" date="2020-08" db="EMBL/GenBank/DDBJ databases">
        <title>A Genomic Blueprint of the Chicken Gut Microbiome.</title>
        <authorList>
            <person name="Gilroy R."/>
            <person name="Ravi A."/>
            <person name="Getino M."/>
            <person name="Pursley I."/>
            <person name="Horton D.L."/>
            <person name="Alikhan N.-F."/>
            <person name="Baker D."/>
            <person name="Gharbi K."/>
            <person name="Hall N."/>
            <person name="Watson M."/>
            <person name="Adriaenssens E.M."/>
            <person name="Foster-Nyarko E."/>
            <person name="Jarju S."/>
            <person name="Secka A."/>
            <person name="Antonio M."/>
            <person name="Oren A."/>
            <person name="Chaudhuri R."/>
            <person name="La Ragione R.M."/>
            <person name="Hildebrand F."/>
            <person name="Pallen M.J."/>
        </authorList>
    </citation>
    <scope>NUCLEOTIDE SEQUENCE [LARGE SCALE GENOMIC DNA]</scope>
    <source>
        <strain evidence="8 9">Sa2CUA8</strain>
    </source>
</reference>
<comment type="caution">
    <text evidence="8">The sequence shown here is derived from an EMBL/GenBank/DDBJ whole genome shotgun (WGS) entry which is preliminary data.</text>
</comment>
<keyword evidence="8" id="KW-0969">Cilium</keyword>
<dbReference type="Proteomes" id="UP000633601">
    <property type="component" value="Unassembled WGS sequence"/>
</dbReference>
<evidence type="ECO:0000259" key="7">
    <source>
        <dbReference type="Pfam" id="PF00460"/>
    </source>
</evidence>
<comment type="function">
    <text evidence="5 6">Structural component of flagellum, the bacterial motility apparatus. Part of the rod structure of flagellar basal body.</text>
</comment>
<accession>A0ABR8V5H3</accession>
<evidence type="ECO:0000256" key="1">
    <source>
        <dbReference type="ARBA" id="ARBA00004117"/>
    </source>
</evidence>
<evidence type="ECO:0000256" key="5">
    <source>
        <dbReference type="ARBA" id="ARBA00024934"/>
    </source>
</evidence>
<evidence type="ECO:0000256" key="4">
    <source>
        <dbReference type="ARBA" id="ARBA00023143"/>
    </source>
</evidence>
<dbReference type="PIRSF" id="PIRSF002889">
    <property type="entry name" value="Rod_FlgB"/>
    <property type="match status" value="1"/>
</dbReference>
<dbReference type="Pfam" id="PF00460">
    <property type="entry name" value="Flg_bb_rod"/>
    <property type="match status" value="1"/>
</dbReference>
<keyword evidence="4 6" id="KW-0975">Bacterial flagellum</keyword>
<proteinExistence type="inferred from homology"/>
<keyword evidence="9" id="KW-1185">Reference proteome</keyword>
<dbReference type="RefSeq" id="WP_191791660.1">
    <property type="nucleotide sequence ID" value="NZ_JACSQE010000013.1"/>
</dbReference>
<keyword evidence="8" id="KW-0282">Flagellum</keyword>
<sequence>MFDSVTSLALQSALDGLSARQRVIAENIANINTPGYTAKRVQFEQALASSVASGEGRVAFSVARSLEPTQLNGSNVNLDTETLSNIDTVLRYQFATQAVGGEAASLRAAMRTS</sequence>
<evidence type="ECO:0000256" key="6">
    <source>
        <dbReference type="PIRNR" id="PIRNR002889"/>
    </source>
</evidence>